<dbReference type="GO" id="GO:0005507">
    <property type="term" value="F:copper ion binding"/>
    <property type="evidence" value="ECO:0007669"/>
    <property type="project" value="TreeGrafter"/>
</dbReference>
<dbReference type="AlphaFoldDB" id="A0A9N9FKF9"/>
<dbReference type="Pfam" id="PF03091">
    <property type="entry name" value="CutA1"/>
    <property type="match status" value="1"/>
</dbReference>
<proteinExistence type="inferred from homology"/>
<name>A0A9N9FKF9_9GLOM</name>
<dbReference type="InterPro" id="IPR004323">
    <property type="entry name" value="Ion_tolerance_CutA"/>
</dbReference>
<protein>
    <submittedName>
        <fullName evidence="2">984_t:CDS:1</fullName>
    </submittedName>
</protein>
<comment type="similarity">
    <text evidence="1">Belongs to the CutA family.</text>
</comment>
<dbReference type="GO" id="GO:0010038">
    <property type="term" value="P:response to metal ion"/>
    <property type="evidence" value="ECO:0007669"/>
    <property type="project" value="InterPro"/>
</dbReference>
<dbReference type="SUPFAM" id="SSF54913">
    <property type="entry name" value="GlnB-like"/>
    <property type="match status" value="1"/>
</dbReference>
<dbReference type="Gene3D" id="3.30.70.120">
    <property type="match status" value="1"/>
</dbReference>
<gene>
    <name evidence="2" type="ORF">AGERDE_LOCUS6121</name>
</gene>
<evidence type="ECO:0000313" key="3">
    <source>
        <dbReference type="Proteomes" id="UP000789831"/>
    </source>
</evidence>
<dbReference type="OrthoDB" id="2017693at2759"/>
<dbReference type="PANTHER" id="PTHR23419">
    <property type="entry name" value="DIVALENT CATION TOLERANCE CUTA-RELATED"/>
    <property type="match status" value="1"/>
</dbReference>
<evidence type="ECO:0000256" key="1">
    <source>
        <dbReference type="ARBA" id="ARBA00010169"/>
    </source>
</evidence>
<dbReference type="Proteomes" id="UP000789831">
    <property type="component" value="Unassembled WGS sequence"/>
</dbReference>
<comment type="caution">
    <text evidence="2">The sequence shown here is derived from an EMBL/GenBank/DDBJ whole genome shotgun (WGS) entry which is preliminary data.</text>
</comment>
<dbReference type="PANTHER" id="PTHR23419:SF8">
    <property type="entry name" value="FI09726P"/>
    <property type="match status" value="1"/>
</dbReference>
<sequence length="156" mass="17675">MKTKASHNNNSNYKYTNRNYLDCDTIQIYWGGQQIVANACKPTSLMSQEDPVTARIVLVTCPDESVAKKLSRGLVEEKLAACVNVIHGLTSLYWWDGHIEEAAEQMLVVKTEDKHVREVTDYVNKNHGYEVPGVISIKIDKGSTKYLNWIKESVKD</sequence>
<dbReference type="InterPro" id="IPR015867">
    <property type="entry name" value="N-reg_PII/ATP_PRibTrfase_C"/>
</dbReference>
<organism evidence="2 3">
    <name type="scientific">Ambispora gerdemannii</name>
    <dbReference type="NCBI Taxonomy" id="144530"/>
    <lineage>
        <taxon>Eukaryota</taxon>
        <taxon>Fungi</taxon>
        <taxon>Fungi incertae sedis</taxon>
        <taxon>Mucoromycota</taxon>
        <taxon>Glomeromycotina</taxon>
        <taxon>Glomeromycetes</taxon>
        <taxon>Archaeosporales</taxon>
        <taxon>Ambisporaceae</taxon>
        <taxon>Ambispora</taxon>
    </lineage>
</organism>
<evidence type="ECO:0000313" key="2">
    <source>
        <dbReference type="EMBL" id="CAG8539681.1"/>
    </source>
</evidence>
<dbReference type="InterPro" id="IPR011322">
    <property type="entry name" value="N-reg_PII-like_a/b"/>
</dbReference>
<reference evidence="2" key="1">
    <citation type="submission" date="2021-06" db="EMBL/GenBank/DDBJ databases">
        <authorList>
            <person name="Kallberg Y."/>
            <person name="Tangrot J."/>
            <person name="Rosling A."/>
        </authorList>
    </citation>
    <scope>NUCLEOTIDE SEQUENCE</scope>
    <source>
        <strain evidence="2">MT106</strain>
    </source>
</reference>
<accession>A0A9N9FKF9</accession>
<dbReference type="EMBL" id="CAJVPL010000911">
    <property type="protein sequence ID" value="CAG8539681.1"/>
    <property type="molecule type" value="Genomic_DNA"/>
</dbReference>
<keyword evidence="3" id="KW-1185">Reference proteome</keyword>